<feature type="compositionally biased region" description="Low complexity" evidence="1">
    <location>
        <begin position="378"/>
        <end position="392"/>
    </location>
</feature>
<evidence type="ECO:0000256" key="1">
    <source>
        <dbReference type="SAM" id="MobiDB-lite"/>
    </source>
</evidence>
<feature type="compositionally biased region" description="Polar residues" evidence="1">
    <location>
        <begin position="1034"/>
        <end position="1044"/>
    </location>
</feature>
<feature type="compositionally biased region" description="Basic and acidic residues" evidence="1">
    <location>
        <begin position="644"/>
        <end position="662"/>
    </location>
</feature>
<evidence type="ECO:0000313" key="3">
    <source>
        <dbReference type="Proteomes" id="UP000827092"/>
    </source>
</evidence>
<feature type="compositionally biased region" description="Low complexity" evidence="1">
    <location>
        <begin position="946"/>
        <end position="966"/>
    </location>
</feature>
<sequence>MGLGVNAELSCFCLRKWLTNQTTFVLCEKVFEVLSWMTHLSLAHQAQPVKNATLDQGTVQMLSSILDSLDTFRNDRLRDLEKIRLNTTEVARLDGRTVQMPDNSSVSEHIRALKEGIMGHNPVKKTFGYKVTVYTSPIGEDGKDAKPVMVTQYVGGDMKPMRRADESDDLQESANHPDRQLVHSSESAHLPIQVSQLLASGGGESANSHADLAKGAKDRHRTTEHSESSEKGHQNGHSLATTLAKGHDHERHSAKSDKHHKETEKESHRHDEQQHDKGGATQQGIRERTEIEYYEREHFLDTEFDAAKRGHDKTSGLKEHQAKTGHDSHENTRVYDQDNIHNHRVEEGAHKAAIGTHESAYVPPLPYPDPHHKDLNKDALSSSAAHLDSGSSKLHHSEASKGAAEHSDVRDLQKEERDQGYSDSDKGRRKEGYRERGYKITAEREYFLNDAHHDKGSASHTSGHKLKDEEGAAHASKEGERDRGFVKETKEEEAHDAAYEAKDKKYRDGEEQQESFVKEGSASSSTAEGGKEQKEEVVPLAPPVVNYVEPDPHYHSSLYPPLPIVYSPSNDGAQAVLAYPPADLKPPKTSVQVPHVPVNRDVARKQSQPIGGYDDDENLESSTGYRGHASYRKRPSPLVASIRDNVRKDVHSKPPSYAKEETSAENSVPNSGNSVRFPEEESKSSAEMEEERSRAYQENSRTHPDKPSDFEQERRRPDSKDVYYQKNHQDHSNEQYGPPKHEAGNRRPPTESKEVYFHKETHSDPNEPYRPKKDVVYLEDSKRNRPQDHPDLNPDEQYRLIPPKKDVVYLEDSKRNRPQDQNPNEPYSLKKDVVYLENTKRNRPPRTENHHHLHSHRPREQNSRLLYVQGAQNADKLLRTVDRSVYPQIQNGEPGVKELIQEVARYPQAQEVQHYSQRNPNGNAELSYDDIHQLYHPNSERNTRNQQKYSQPLPTQQQQPQSHQQHLIAKYNQLIQQAKQQNGEAVLDLLRNPDLLHLKPTTEQQRSELELLQQQQQQQQTKPPFSPVVLLSRGPSSQQQNQAVNVWYTRPRS</sequence>
<keyword evidence="3" id="KW-1185">Reference proteome</keyword>
<feature type="compositionally biased region" description="Basic and acidic residues" evidence="1">
    <location>
        <begin position="211"/>
        <end position="233"/>
    </location>
</feature>
<accession>A0AAV6UFY2</accession>
<reference evidence="2 3" key="1">
    <citation type="journal article" date="2022" name="Nat. Ecol. Evol.">
        <title>A masculinizing supergene underlies an exaggerated male reproductive morph in a spider.</title>
        <authorList>
            <person name="Hendrickx F."/>
            <person name="De Corte Z."/>
            <person name="Sonet G."/>
            <person name="Van Belleghem S.M."/>
            <person name="Kostlbacher S."/>
            <person name="Vangestel C."/>
        </authorList>
    </citation>
    <scope>NUCLEOTIDE SEQUENCE [LARGE SCALE GENOMIC DNA]</scope>
    <source>
        <strain evidence="2">W744_W776</strain>
    </source>
</reference>
<feature type="region of interest" description="Disordered" evidence="1">
    <location>
        <begin position="359"/>
        <end position="538"/>
    </location>
</feature>
<protein>
    <submittedName>
        <fullName evidence="2">Uncharacterized protein</fullName>
    </submittedName>
</protein>
<feature type="region of interest" description="Disordered" evidence="1">
    <location>
        <begin position="156"/>
        <end position="187"/>
    </location>
</feature>
<proteinExistence type="predicted"/>
<feature type="compositionally biased region" description="Basic and acidic residues" evidence="1">
    <location>
        <begin position="465"/>
        <end position="510"/>
    </location>
</feature>
<evidence type="ECO:0000313" key="2">
    <source>
        <dbReference type="EMBL" id="KAG8183079.1"/>
    </source>
</evidence>
<feature type="region of interest" description="Disordered" evidence="1">
    <location>
        <begin position="940"/>
        <end position="966"/>
    </location>
</feature>
<organism evidence="2 3">
    <name type="scientific">Oedothorax gibbosus</name>
    <dbReference type="NCBI Taxonomy" id="931172"/>
    <lineage>
        <taxon>Eukaryota</taxon>
        <taxon>Metazoa</taxon>
        <taxon>Ecdysozoa</taxon>
        <taxon>Arthropoda</taxon>
        <taxon>Chelicerata</taxon>
        <taxon>Arachnida</taxon>
        <taxon>Araneae</taxon>
        <taxon>Araneomorphae</taxon>
        <taxon>Entelegynae</taxon>
        <taxon>Araneoidea</taxon>
        <taxon>Linyphiidae</taxon>
        <taxon>Erigoninae</taxon>
        <taxon>Oedothorax</taxon>
    </lineage>
</organism>
<feature type="compositionally biased region" description="Basic and acidic residues" evidence="1">
    <location>
        <begin position="245"/>
        <end position="278"/>
    </location>
</feature>
<feature type="region of interest" description="Disordered" evidence="1">
    <location>
        <begin position="580"/>
        <end position="861"/>
    </location>
</feature>
<name>A0AAV6UFY2_9ARAC</name>
<gene>
    <name evidence="2" type="ORF">JTE90_010902</name>
</gene>
<feature type="compositionally biased region" description="Polar residues" evidence="1">
    <location>
        <begin position="664"/>
        <end position="674"/>
    </location>
</feature>
<feature type="compositionally biased region" description="Low complexity" evidence="1">
    <location>
        <begin position="518"/>
        <end position="528"/>
    </location>
</feature>
<dbReference type="EMBL" id="JAFNEN010000433">
    <property type="protein sequence ID" value="KAG8183079.1"/>
    <property type="molecule type" value="Genomic_DNA"/>
</dbReference>
<feature type="region of interest" description="Disordered" evidence="1">
    <location>
        <begin position="310"/>
        <end position="333"/>
    </location>
</feature>
<feature type="compositionally biased region" description="Basic and acidic residues" evidence="1">
    <location>
        <begin position="677"/>
        <end position="818"/>
    </location>
</feature>
<dbReference type="AlphaFoldDB" id="A0AAV6UFY2"/>
<feature type="region of interest" description="Disordered" evidence="1">
    <location>
        <begin position="1013"/>
        <end position="1053"/>
    </location>
</feature>
<feature type="compositionally biased region" description="Basic and acidic residues" evidence="1">
    <location>
        <begin position="828"/>
        <end position="850"/>
    </location>
</feature>
<feature type="compositionally biased region" description="Basic and acidic residues" evidence="1">
    <location>
        <begin position="395"/>
        <end position="457"/>
    </location>
</feature>
<feature type="region of interest" description="Disordered" evidence="1">
    <location>
        <begin position="200"/>
        <end position="286"/>
    </location>
</feature>
<dbReference type="Proteomes" id="UP000827092">
    <property type="component" value="Unassembled WGS sequence"/>
</dbReference>
<comment type="caution">
    <text evidence="2">The sequence shown here is derived from an EMBL/GenBank/DDBJ whole genome shotgun (WGS) entry which is preliminary data.</text>
</comment>